<dbReference type="EMBL" id="CM010716">
    <property type="protein sequence ID" value="RZC52648.1"/>
    <property type="molecule type" value="Genomic_DNA"/>
</dbReference>
<evidence type="ECO:0000313" key="2">
    <source>
        <dbReference type="Proteomes" id="UP000316621"/>
    </source>
</evidence>
<evidence type="ECO:0000313" key="1">
    <source>
        <dbReference type="EMBL" id="RZC52648.1"/>
    </source>
</evidence>
<accession>A0A4Y7IYR5</accession>
<gene>
    <name evidence="1" type="ORF">C5167_021081</name>
</gene>
<dbReference type="Gramene" id="RZC52648">
    <property type="protein sequence ID" value="RZC52648"/>
    <property type="gene ID" value="C5167_021081"/>
</dbReference>
<protein>
    <submittedName>
        <fullName evidence="1">Uncharacterized protein</fullName>
    </submittedName>
</protein>
<dbReference type="Proteomes" id="UP000316621">
    <property type="component" value="Chromosome 2"/>
</dbReference>
<dbReference type="AlphaFoldDB" id="A0A4Y7IYR5"/>
<keyword evidence="2" id="KW-1185">Reference proteome</keyword>
<proteinExistence type="predicted"/>
<sequence>MKLIQIFSGLWRKLSLVEYLPYWCLDKSWKILSIYCKKLFRRDHYQVASHISNQSTQFFRIWPRRLLQFSTHLISVSYCNFPSVLLRQGHNLTYWVFHYQNNLTNTISALVLPGFYLKLIQIFSGGQLGDFQLSVGKVALIAHAENPRGIANGGEASSPFVT</sequence>
<organism evidence="1 2">
    <name type="scientific">Papaver somniferum</name>
    <name type="common">Opium poppy</name>
    <dbReference type="NCBI Taxonomy" id="3469"/>
    <lineage>
        <taxon>Eukaryota</taxon>
        <taxon>Viridiplantae</taxon>
        <taxon>Streptophyta</taxon>
        <taxon>Embryophyta</taxon>
        <taxon>Tracheophyta</taxon>
        <taxon>Spermatophyta</taxon>
        <taxon>Magnoliopsida</taxon>
        <taxon>Ranunculales</taxon>
        <taxon>Papaveraceae</taxon>
        <taxon>Papaveroideae</taxon>
        <taxon>Papaver</taxon>
    </lineage>
</organism>
<reference evidence="1 2" key="1">
    <citation type="journal article" date="2018" name="Science">
        <title>The opium poppy genome and morphinan production.</title>
        <authorList>
            <person name="Guo L."/>
            <person name="Winzer T."/>
            <person name="Yang X."/>
            <person name="Li Y."/>
            <person name="Ning Z."/>
            <person name="He Z."/>
            <person name="Teodor R."/>
            <person name="Lu Y."/>
            <person name="Bowser T.A."/>
            <person name="Graham I.A."/>
            <person name="Ye K."/>
        </authorList>
    </citation>
    <scope>NUCLEOTIDE SEQUENCE [LARGE SCALE GENOMIC DNA]</scope>
    <source>
        <strain evidence="2">cv. HN1</strain>
        <tissue evidence="1">Leaves</tissue>
    </source>
</reference>
<name>A0A4Y7IYR5_PAPSO</name>